<evidence type="ECO:0000313" key="4">
    <source>
        <dbReference type="EMBL" id="MDV7715773.1"/>
    </source>
</evidence>
<dbReference type="GO" id="GO:0003955">
    <property type="term" value="F:NAD(P)H dehydrogenase (quinone) activity"/>
    <property type="evidence" value="ECO:0007669"/>
    <property type="project" value="TreeGrafter"/>
</dbReference>
<gene>
    <name evidence="5" type="ORF">ATX59_03460</name>
    <name evidence="4" type="ORF">GA838_08535</name>
</gene>
<dbReference type="RefSeq" id="WP_002822824.1">
    <property type="nucleotide sequence ID" value="NZ_CP038451.1"/>
</dbReference>
<dbReference type="InterPro" id="IPR003680">
    <property type="entry name" value="Flavodoxin_fold"/>
</dbReference>
<dbReference type="AlphaFoldDB" id="A0A483BD41"/>
<evidence type="ECO:0000256" key="1">
    <source>
        <dbReference type="ARBA" id="ARBA00006252"/>
    </source>
</evidence>
<organism evidence="4 7">
    <name type="scientific">Oenococcus oeni</name>
    <name type="common">Leuconostoc oenos</name>
    <dbReference type="NCBI Taxonomy" id="1247"/>
    <lineage>
        <taxon>Bacteria</taxon>
        <taxon>Bacillati</taxon>
        <taxon>Bacillota</taxon>
        <taxon>Bacilli</taxon>
        <taxon>Lactobacillales</taxon>
        <taxon>Lactobacillaceae</taxon>
        <taxon>Oenococcus</taxon>
    </lineage>
</organism>
<dbReference type="Pfam" id="PF02525">
    <property type="entry name" value="Flavodoxin_2"/>
    <property type="match status" value="1"/>
</dbReference>
<reference evidence="4" key="2">
    <citation type="submission" date="2019-10" db="EMBL/GenBank/DDBJ databases">
        <title>Malate fermentation in French cider.</title>
        <authorList>
            <person name="Cousin F.J."/>
            <person name="Medina Fernandez S."/>
            <person name="Misery B."/>
            <person name="Laplace J.-M."/>
            <person name="Cretenet M."/>
        </authorList>
    </citation>
    <scope>NUCLEOTIDE SEQUENCE</scope>
    <source>
        <strain evidence="4">UCMA15129</strain>
    </source>
</reference>
<dbReference type="Proteomes" id="UP001281024">
    <property type="component" value="Unassembled WGS sequence"/>
</dbReference>
<evidence type="ECO:0000313" key="7">
    <source>
        <dbReference type="Proteomes" id="UP001281024"/>
    </source>
</evidence>
<evidence type="ECO:0000256" key="2">
    <source>
        <dbReference type="ARBA" id="ARBA00023002"/>
    </source>
</evidence>
<dbReference type="PANTHER" id="PTHR10204:SF34">
    <property type="entry name" value="NAD(P)H DEHYDROGENASE [QUINONE] 1 ISOFORM 1"/>
    <property type="match status" value="1"/>
</dbReference>
<sequence>MKTVIIFDHPYGITASHNQPHKRSYSAALAQQAIKDLKDSGNSVDIIDLQKDNFNPVMSKNDLLNWRTKSFVDKQSQNYFDRLQDADEIIFIFPIWWEMMPALTKGFIDKVFAKGQIKKANGHRLILPVKTKIRVLTAIGTPKIIYKFHYGNPLGKMLKRGVFGKMGLKDFKIINFNAEDRSKEQRINDLKKIKKIIL</sequence>
<dbReference type="Proteomes" id="UP000181728">
    <property type="component" value="Unassembled WGS sequence"/>
</dbReference>
<reference evidence="5 6" key="1">
    <citation type="journal article" date="2016" name="BMC Genomics">
        <title>Consensus pan-genome assembly of the specialised wine bacterium Oenococcus oeni.</title>
        <authorList>
            <person name="Sternes P.R."/>
            <person name="Borneman A.R."/>
        </authorList>
    </citation>
    <scope>NUCLEOTIDE SEQUENCE [LARGE SCALE GENOMIC DNA]</scope>
    <source>
        <strain evidence="5 6">AWRIB661</strain>
    </source>
</reference>
<keyword evidence="2" id="KW-0560">Oxidoreductase</keyword>
<dbReference type="GO" id="GO:0005829">
    <property type="term" value="C:cytosol"/>
    <property type="evidence" value="ECO:0007669"/>
    <property type="project" value="TreeGrafter"/>
</dbReference>
<comment type="similarity">
    <text evidence="1">Belongs to the NAD(P)H dehydrogenase (quinone) family.</text>
</comment>
<comment type="caution">
    <text evidence="4">The sequence shown here is derived from an EMBL/GenBank/DDBJ whole genome shotgun (WGS) entry which is preliminary data.</text>
</comment>
<evidence type="ECO:0000313" key="5">
    <source>
        <dbReference type="EMBL" id="OIM21525.1"/>
    </source>
</evidence>
<dbReference type="EMBL" id="WERV01000007">
    <property type="protein sequence ID" value="MDV7715773.1"/>
    <property type="molecule type" value="Genomic_DNA"/>
</dbReference>
<dbReference type="InterPro" id="IPR029039">
    <property type="entry name" value="Flavoprotein-like_sf"/>
</dbReference>
<evidence type="ECO:0000259" key="3">
    <source>
        <dbReference type="Pfam" id="PF02525"/>
    </source>
</evidence>
<protein>
    <submittedName>
        <fullName evidence="4">Flavodoxin family protein</fullName>
    </submittedName>
    <submittedName>
        <fullName evidence="5">NADPH:quinone reductase</fullName>
    </submittedName>
</protein>
<dbReference type="EMBL" id="MLOK01000031">
    <property type="protein sequence ID" value="OIM21525.1"/>
    <property type="molecule type" value="Genomic_DNA"/>
</dbReference>
<feature type="domain" description="Flavodoxin-like fold" evidence="3">
    <location>
        <begin position="1"/>
        <end position="190"/>
    </location>
</feature>
<name>A0A483BD41_OENOE</name>
<dbReference type="InterPro" id="IPR051545">
    <property type="entry name" value="NAD(P)H_dehydrogenase_qn"/>
</dbReference>
<dbReference type="SUPFAM" id="SSF52218">
    <property type="entry name" value="Flavoproteins"/>
    <property type="match status" value="1"/>
</dbReference>
<evidence type="ECO:0000313" key="6">
    <source>
        <dbReference type="Proteomes" id="UP000181728"/>
    </source>
</evidence>
<dbReference type="Gene3D" id="3.40.50.360">
    <property type="match status" value="1"/>
</dbReference>
<proteinExistence type="inferred from homology"/>
<dbReference type="PANTHER" id="PTHR10204">
    <property type="entry name" value="NAD P H OXIDOREDUCTASE-RELATED"/>
    <property type="match status" value="1"/>
</dbReference>
<accession>A0A483BD41</accession>